<dbReference type="Gene3D" id="3.30.559.10">
    <property type="entry name" value="Chloramphenicol acetyltransferase-like domain"/>
    <property type="match status" value="1"/>
</dbReference>
<dbReference type="InterPro" id="IPR016036">
    <property type="entry name" value="Malonyl_transacylase_ACP-bd"/>
</dbReference>
<dbReference type="Pfam" id="PF21089">
    <property type="entry name" value="PKS_DH_N"/>
    <property type="match status" value="1"/>
</dbReference>
<dbReference type="SUPFAM" id="SSF51735">
    <property type="entry name" value="NAD(P)-binding Rossmann-fold domains"/>
    <property type="match status" value="2"/>
</dbReference>
<dbReference type="InterPro" id="IPR036291">
    <property type="entry name" value="NAD(P)-bd_dom_sf"/>
</dbReference>
<dbReference type="GO" id="GO:0031177">
    <property type="term" value="F:phosphopantetheine binding"/>
    <property type="evidence" value="ECO:0007669"/>
    <property type="project" value="InterPro"/>
</dbReference>
<feature type="domain" description="Ketosynthase family 3 (KS3)" evidence="13">
    <location>
        <begin position="7"/>
        <end position="440"/>
    </location>
</feature>
<dbReference type="InterPro" id="IPR045851">
    <property type="entry name" value="AMP-bd_C_sf"/>
</dbReference>
<dbReference type="InterPro" id="IPR016039">
    <property type="entry name" value="Thiolase-like"/>
</dbReference>
<keyword evidence="8" id="KW-0511">Multifunctional enzyme</keyword>
<dbReference type="InterPro" id="IPR032821">
    <property type="entry name" value="PKS_assoc"/>
</dbReference>
<dbReference type="GO" id="GO:0006633">
    <property type="term" value="P:fatty acid biosynthetic process"/>
    <property type="evidence" value="ECO:0007669"/>
    <property type="project" value="InterPro"/>
</dbReference>
<sequence length="4003" mass="435417">MAPQQQSEPIAIVGSGCRFPGGASSPSALWELLKQPRDVLSEIPPERFDTTGYFHPDGNHHSTGNVRHIHRLDQDLGLFDAQFFYISPNEADSIDPQQRLLLETVYEALEAGGHSMENLRGSDTAVYVGTMGCDYNDTIMRDLDSIPTYCGTGTSRAIISNRVSYVFDWHGPSMTIDTACSSSLIAVHQGVQALRSKESRMAVACGTQVILGPEMFIVESKLKMLSPTGRSRMWDADADGYARGEGVAALVMKRLSDAIADGDHIQCLIRETGTNQDGYSNGITVPSSVAQTALIQKTYAKAGLDLNNPLDHPQFFEAHGTGTNAGDPKEAAAIFECFSKNTSTKNDPLYVGSVKTVIGHTEGAAGLAGLLKGVASIRNGLIPPNLLFNRLNPAIEPYYKGLKVPTTLTPWPTLPKGVPRRVSINSFGFGGSNAHAILEQYVDERAQDNNSTAVQSTSSSFLPFIFSAASETSLVAQLEAYAEHLKKRQDDPELSLSDLAWTLQARRSQLPIKASFSAGSIAELASKIDAKLASAKQQNTPVGVRSNASNNTNSSKPTEPVRILGVFTGQGAQWASMGAHLIRSSPDFVAKRIQDLEEALDALPPADRPQWRLRDELLAGPDTSRLSEAELSQPLCTALQIVLVDLLRSAGITFSAVVGHSSGEIAAAYAAGFLSDRDAVRVAYYRGVYARLAGSFSGAGGAMLAVGTSLEDAEDLVALSSFKGSLAVAAHNSSASVTLSGDVDAIVLAKKVFDEEKKFARLLKVDKAYHSNHMLPCGDPYVAALEACGVRVRGNGERNSDCTWFSSVFPAVKGVEPSKDLEGEYWRDNMTRTVLFADAVKNAMASDPKLGLAVEVGPHPALKGPATQNISDALTGGSLPYCGVLSRGQNDVEAFAEGLGFIWTQLGAQSVDFETYQKAAAGPGSRGLMLVTGLPSYQWNHSRRHWYESRRSHKIRARKQPFHELLGILDPSSTPRDLRWNNLLKVSEIPWLEGHQLQGQTVFPAAGYVAMALEAGRRLVEERNKSDAVELYELHDLQIPKAITFDDDVGIETLVTLTQVRQEQDNVIAADFSCYSCPSSPTVSTAEQPEFDLMASGTVHIVLGTRSTAALSCSPAPDASNMSDVDIDRFYSSLLQHGYGYSGHFRTMSSIKRRLNHASVNVATYPYADHDDADERQTVYLVHPTMLDVAFQSSILAFSAPGDGRLWSLHVPTAIGRIRVNPDLCASLPRSGVDVPVRTVVTGGDDIREPFGGSSIDILGHEEESSMIQVEDLVIKPFAPATAADDRRLFSYTKWDVSTPDGASVLPNLRPTPYEEELGVLCEKLCFYYIRRWKAEVTPEQWANGQEHHRRLLNYVNYIIDTVAAGKHPYVKREWSNETLEDIKPLIAKYEDSVDVKLIQAVGENMAATVRGETTILEHMRPNNMLDDFYVHGLGLSRLNVFLAGMMSQVIHRYPHARILEIGAGTGGATKSVLGAIGQNMSSYMYTDISAGFFDKAAEVFAEYRDKMTFKVLDIERSPASQGFEPQGYDIIIASNVLHATAVLQRTLEHTRQLLRPGGYLMLAELTNNQPVRYGGIMGGLPGWWLGADDGRKYSPLITRREWHSVLRKVGFAGVDTMVPENDSSVAWPFSILAAQAVDDRINMLRRPLVPSKSSLYIDNVVIMGTGSLETSRIAEDLAEHLGRFSGHITTLDDLPTEEEAQTLEPMSTFINLVDLDTPIFKGMTESRMEGLKRVYEMARHILWEPEAFLDKRGRVLISRLMDSKDQNARLNSDRRVISRAVSLDKNADLNVSIELRDGGSPALVQQDPPVGGHNAEHTKAKKLQVRTEASSLKALSVTGDDFLFVGIGKTSSSEHAVFLSTSNSAIAGDDIVAAADVAPEQDILSALLAVESELLAAAVVAKLSPGSSVVVHSASPSTDELFASALKRRADAKAVRSTFISSAGPAAASALKWATLDARTPKHVQKRILLPPTVTKTTPTHFLDLSAGRDHGSTTSNIIARLLPSATQKIGLDDLVRLEAQHTASDDGSALLSSHLQDAIRTASAATIPGTNWGDLVADLAEIQQQAKQQQQQLSHITSAVRWPQPSDDVSLQVEVRPLNARRLFSANKSYLLVGLTGEIGRSVCEWMVANGAGCVCLASRTPKANQSWIDSFEGTGATVKVYQIDVTDKSSVARVVSDIRATCPPIGGVANGAMVLRDVLFANMSLEAMNVVLGPKIDGSNNLDELFYNDPLDFFVLLSSSASVVGNSGQSSYAAANGYINALVRQRRKRGLAASAVDIGHVVGLGYVETAGQQVWEQLARFGIMPISETEFHQMFAETIQAGYPSPSDLQNANGVQSPEAVVTTGIRTIRDDEEVKGPWFEDPYFSHGIIESGDGSSGSGDGQQDKKKNLLPVREQLAAAATEEQVLGVLQQGFSAKLGSILQMSGDALDRDAPLVELGMDSLVAVEVRSWWLKELKVDIPVLKLVGGSSLAEICQLAAKKLPEDLLAKVGTGGDPPAPTPAAASVQTQSVVAPLPTGPPSTAGSGSLSGSSTPPTYASSSAPGFRTPLPLETPASTITQLSSYFSQKDAIADVAKPRIPPPQARPRTFLKSEPISVGQSRFWFLGLLVEDPTTFNVCLKYRMSGRVRVGDLENALRVVTARHESLRTVFIADEHEIDQASQKILARSSIKLEHKKINSEEEAVAEYNQLCTHVFDLANGPLLRLMLLTLSPTSHYLLFNSHHIIMDMGSFNVLLADIEKAYKGQPLGPAPRQYPEFSVSQRRALERGELENELKYWQSVFPAGEQPPILPLLPMARSSSRVAMNDYAVHQVSVRLDAALIARIKTVSKAQRSTPFHFYLAAYKAMLLSFTDVADLTIGIADANRSDSDLAGSIGFFVNLLTLRFRRQPAQRFSDAIAEARNTAYAALTHSRLPFDVLLKELNVTRSSSHSPFFQAFFDYRPENRGGQTWCHCQFEGEDMHPGRTGYDISLDVADLGSDAHVSLRVQKAIYDLTAANLLLETYTHFVDVLSRDPSLSLQDTPLFSEKQLATAVRVGRGPDMDLSWPETLPHRIDQIARENPDKPALMDGLGHELTYTAMIDRIQATSEALSTAGVRPGCRVLVFQQASTDWICSLLGIMRIGAVYVPLDLRNPISRLAALSKDCTPTAVLADDTTVGDAPKLNVAIVINVSNVPSAPSAPVENVARSDSAAAILYTSGSTGAPKGIIVRHSGIRSQMEGYTKTYNLGAERVLQQSAFTFDFSVDQIFTGLVNGGMVYVVPWSKRGDPVSITEIIRQQAITYTKVTPSEYSMFIQYGLENLRHASAWRFAFAGGEPLTEHVLQQFRELGLGQLRLHNSYGPAEISIASHKGMIDYTKPRSKEDGPVPCGYSLPNYATYVLDENLKPLPVGMPGEVVIGGPGVSLGYLTDQERTARVFVPNPYATPEDIARGWTRMHRTGDIGHLSEDGSLVFRGRIAGDTQVKLRGLRIDLRDIETNMVTASQGILKEAVVTLRKGDPEFLVAHVVFAPQQDVSDKDAFLEHLLGRLPIPQYMIPVLAVPLDKLPLSNHNKVDRRAIQALELPQRASIDDIEDETELTESAVQLRQLWRDVLGKDSKKLGLAITPSTSFFSVGGNSLLVVRLQSRIRQVFNVAVRLVDLLNANTLGQMARKVEEATSVDRIDWEQETNPLSFASSLGVPSRQPARTGPKTVLVTGATGNLASRLLPLLIADSRVGKIHCVSVRDKPSRQALFGSEKIVAHPGDLSAPNLGLSEDEFQFLSSEADVIMHLGSLRAFWDNYRLLRPTNVHSTRELIRLAAPRRIPIHFVSTSGVLPRDVLSGDEARSAATYEPPADGPDGYLASKWVSERLLERSGVPAHIYRLVPGTVEERDRELAVQKVLEEFLRCIDAAGVMPDYAGWEGHVNLIPADVVTKQLAESIMSSTESVEGTAKFLHYKSPLAVGVEDLKAYVEQRRGDKSMQRLPILKWMGKIKAAGFGYVLASMETTVGSAGAGGVKLSSRR</sequence>
<dbReference type="SUPFAM" id="SSF55048">
    <property type="entry name" value="Probable ACP-binding domain of malonyl-CoA ACP transacylase"/>
    <property type="match status" value="1"/>
</dbReference>
<dbReference type="Pfam" id="PF08659">
    <property type="entry name" value="KR"/>
    <property type="match status" value="1"/>
</dbReference>
<feature type="domain" description="Carrier" evidence="12">
    <location>
        <begin position="3580"/>
        <end position="3658"/>
    </location>
</feature>
<dbReference type="GO" id="GO:0008168">
    <property type="term" value="F:methyltransferase activity"/>
    <property type="evidence" value="ECO:0007669"/>
    <property type="project" value="UniProtKB-KW"/>
</dbReference>
<dbReference type="CDD" id="cd05930">
    <property type="entry name" value="A_NRPS"/>
    <property type="match status" value="1"/>
</dbReference>
<dbReference type="InterPro" id="IPR020845">
    <property type="entry name" value="AMP-binding_CS"/>
</dbReference>
<dbReference type="InterPro" id="IPR023213">
    <property type="entry name" value="CAT-like_dom_sf"/>
</dbReference>
<feature type="compositionally biased region" description="Low complexity" evidence="11">
    <location>
        <begin position="2504"/>
        <end position="2547"/>
    </location>
</feature>
<feature type="active site" description="Proton acceptor; for dehydratase activity" evidence="10">
    <location>
        <position position="995"/>
    </location>
</feature>
<dbReference type="Gene3D" id="3.40.366.10">
    <property type="entry name" value="Malonyl-Coenzyme A Acyl Carrier Protein, domain 2"/>
    <property type="match status" value="1"/>
</dbReference>
<dbReference type="Gene3D" id="3.30.559.30">
    <property type="entry name" value="Nonribosomal peptide synthetase, condensation domain"/>
    <property type="match status" value="1"/>
</dbReference>
<keyword evidence="6" id="KW-0677">Repeat</keyword>
<dbReference type="PROSITE" id="PS00606">
    <property type="entry name" value="KS3_1"/>
    <property type="match status" value="1"/>
</dbReference>
<dbReference type="SUPFAM" id="SSF56801">
    <property type="entry name" value="Acetyl-CoA synthetase-like"/>
    <property type="match status" value="1"/>
</dbReference>
<dbReference type="InterPro" id="IPR020806">
    <property type="entry name" value="PKS_PP-bd"/>
</dbReference>
<comment type="caution">
    <text evidence="15">The sequence shown here is derived from an EMBL/GenBank/DDBJ whole genome shotgun (WGS) entry which is preliminary data.</text>
</comment>
<dbReference type="InterPro" id="IPR042099">
    <property type="entry name" value="ANL_N_sf"/>
</dbReference>
<dbReference type="PROSITE" id="PS52019">
    <property type="entry name" value="PKS_MFAS_DH"/>
    <property type="match status" value="1"/>
</dbReference>
<dbReference type="GO" id="GO:0004315">
    <property type="term" value="F:3-oxoacyl-[acyl-carrier-protein] synthase activity"/>
    <property type="evidence" value="ECO:0007669"/>
    <property type="project" value="InterPro"/>
</dbReference>
<dbReference type="PANTHER" id="PTHR43775:SF20">
    <property type="entry name" value="HYBRID PKS-NRPS SYNTHETASE APDA"/>
    <property type="match status" value="1"/>
</dbReference>
<evidence type="ECO:0000256" key="8">
    <source>
        <dbReference type="ARBA" id="ARBA00023268"/>
    </source>
</evidence>
<dbReference type="InterPro" id="IPR049900">
    <property type="entry name" value="PKS_mFAS_DH"/>
</dbReference>
<feature type="region of interest" description="N-terminal hotdog fold" evidence="10">
    <location>
        <begin position="963"/>
        <end position="1106"/>
    </location>
</feature>
<dbReference type="PANTHER" id="PTHR43775">
    <property type="entry name" value="FATTY ACID SYNTHASE"/>
    <property type="match status" value="1"/>
</dbReference>
<feature type="region of interest" description="Disordered" evidence="11">
    <location>
        <begin position="535"/>
        <end position="559"/>
    </location>
</feature>
<keyword evidence="2" id="KW-0597">Phosphoprotein</keyword>
<dbReference type="InterPro" id="IPR018201">
    <property type="entry name" value="Ketoacyl_synth_AS"/>
</dbReference>
<keyword evidence="5" id="KW-0808">Transferase</keyword>
<dbReference type="InterPro" id="IPR049552">
    <property type="entry name" value="PKS_DH_N"/>
</dbReference>
<evidence type="ECO:0000256" key="3">
    <source>
        <dbReference type="ARBA" id="ARBA00022598"/>
    </source>
</evidence>
<dbReference type="InterPro" id="IPR009081">
    <property type="entry name" value="PP-bd_ACP"/>
</dbReference>
<evidence type="ECO:0000256" key="11">
    <source>
        <dbReference type="SAM" id="MobiDB-lite"/>
    </source>
</evidence>
<feature type="domain" description="Carrier" evidence="12">
    <location>
        <begin position="2404"/>
        <end position="2485"/>
    </location>
</feature>
<feature type="active site" description="Proton donor; for dehydratase activity" evidence="10">
    <location>
        <position position="1188"/>
    </location>
</feature>
<dbReference type="InterPro" id="IPR010071">
    <property type="entry name" value="AA_adenyl_dom"/>
</dbReference>
<dbReference type="InterPro" id="IPR014030">
    <property type="entry name" value="Ketoacyl_synth_N"/>
</dbReference>
<evidence type="ECO:0000256" key="1">
    <source>
        <dbReference type="ARBA" id="ARBA00022450"/>
    </source>
</evidence>
<keyword evidence="1" id="KW-0596">Phosphopantetheine</keyword>
<feature type="domain" description="PKS/mFAS DH" evidence="14">
    <location>
        <begin position="963"/>
        <end position="1284"/>
    </location>
</feature>
<dbReference type="InterPro" id="IPR050091">
    <property type="entry name" value="PKS_NRPS_Biosynth_Enz"/>
</dbReference>
<dbReference type="GO" id="GO:0004312">
    <property type="term" value="F:fatty acid synthase activity"/>
    <property type="evidence" value="ECO:0007669"/>
    <property type="project" value="TreeGrafter"/>
</dbReference>
<dbReference type="InterPro" id="IPR014043">
    <property type="entry name" value="Acyl_transferase_dom"/>
</dbReference>
<dbReference type="InterPro" id="IPR013968">
    <property type="entry name" value="PKS_KR"/>
</dbReference>
<dbReference type="Gene3D" id="3.40.50.150">
    <property type="entry name" value="Vaccinia Virus protein VP39"/>
    <property type="match status" value="1"/>
</dbReference>
<dbReference type="CDD" id="cd00833">
    <property type="entry name" value="PKS"/>
    <property type="match status" value="1"/>
</dbReference>
<dbReference type="Pfam" id="PF00698">
    <property type="entry name" value="Acyl_transf_1"/>
    <property type="match status" value="1"/>
</dbReference>
<keyword evidence="3" id="KW-0436">Ligase</keyword>
<dbReference type="InterPro" id="IPR014031">
    <property type="entry name" value="Ketoacyl_synth_C"/>
</dbReference>
<dbReference type="InterPro" id="IPR000873">
    <property type="entry name" value="AMP-dep_synth/lig_dom"/>
</dbReference>
<name>A0AAV9H8I9_9PEZI</name>
<dbReference type="GO" id="GO:0016491">
    <property type="term" value="F:oxidoreductase activity"/>
    <property type="evidence" value="ECO:0007669"/>
    <property type="project" value="UniProtKB-KW"/>
</dbReference>
<feature type="compositionally biased region" description="Polar residues" evidence="11">
    <location>
        <begin position="535"/>
        <end position="557"/>
    </location>
</feature>
<dbReference type="GO" id="GO:0032259">
    <property type="term" value="P:methylation"/>
    <property type="evidence" value="ECO:0007669"/>
    <property type="project" value="UniProtKB-KW"/>
</dbReference>
<dbReference type="InterPro" id="IPR013217">
    <property type="entry name" value="Methyltransf_12"/>
</dbReference>
<evidence type="ECO:0000259" key="12">
    <source>
        <dbReference type="PROSITE" id="PS50075"/>
    </source>
</evidence>
<dbReference type="Pfam" id="PF00109">
    <property type="entry name" value="ketoacyl-synt"/>
    <property type="match status" value="1"/>
</dbReference>
<dbReference type="Pfam" id="PF08242">
    <property type="entry name" value="Methyltransf_12"/>
    <property type="match status" value="1"/>
</dbReference>
<dbReference type="InterPro" id="IPR049551">
    <property type="entry name" value="PKS_DH_C"/>
</dbReference>
<dbReference type="EMBL" id="MU865140">
    <property type="protein sequence ID" value="KAK4457038.1"/>
    <property type="molecule type" value="Genomic_DNA"/>
</dbReference>
<dbReference type="Gene3D" id="3.30.300.30">
    <property type="match status" value="1"/>
</dbReference>
<feature type="region of interest" description="Disordered" evidence="11">
    <location>
        <begin position="2493"/>
        <end position="2554"/>
    </location>
</feature>
<keyword evidence="7" id="KW-0560">Oxidoreductase</keyword>
<proteinExistence type="inferred from homology"/>
<dbReference type="SUPFAM" id="SSF52777">
    <property type="entry name" value="CoA-dependent acyltransferases"/>
    <property type="match status" value="2"/>
</dbReference>
<dbReference type="Pfam" id="PF02801">
    <property type="entry name" value="Ketoacyl-synt_C"/>
    <property type="match status" value="1"/>
</dbReference>
<dbReference type="Gene3D" id="3.40.47.10">
    <property type="match status" value="1"/>
</dbReference>
<evidence type="ECO:0000313" key="15">
    <source>
        <dbReference type="EMBL" id="KAK4457038.1"/>
    </source>
</evidence>
<evidence type="ECO:0000256" key="6">
    <source>
        <dbReference type="ARBA" id="ARBA00022737"/>
    </source>
</evidence>
<dbReference type="SUPFAM" id="SSF53901">
    <property type="entry name" value="Thiolase-like"/>
    <property type="match status" value="1"/>
</dbReference>
<dbReference type="Pfam" id="PF07993">
    <property type="entry name" value="NAD_binding_4"/>
    <property type="match status" value="1"/>
</dbReference>
<dbReference type="InterPro" id="IPR013120">
    <property type="entry name" value="FAR_NAD-bd"/>
</dbReference>
<dbReference type="SUPFAM" id="SSF53335">
    <property type="entry name" value="S-adenosyl-L-methionine-dependent methyltransferases"/>
    <property type="match status" value="1"/>
</dbReference>
<evidence type="ECO:0000256" key="7">
    <source>
        <dbReference type="ARBA" id="ARBA00023002"/>
    </source>
</evidence>
<dbReference type="InterPro" id="IPR001227">
    <property type="entry name" value="Ac_transferase_dom_sf"/>
</dbReference>
<dbReference type="Gene3D" id="3.10.129.110">
    <property type="entry name" value="Polyketide synthase dehydratase"/>
    <property type="match status" value="1"/>
</dbReference>
<dbReference type="InterPro" id="IPR001242">
    <property type="entry name" value="Condensation_dom"/>
</dbReference>
<evidence type="ECO:0000256" key="2">
    <source>
        <dbReference type="ARBA" id="ARBA00022553"/>
    </source>
</evidence>
<dbReference type="GO" id="GO:0009403">
    <property type="term" value="P:toxin biosynthetic process"/>
    <property type="evidence" value="ECO:0007669"/>
    <property type="project" value="UniProtKB-ARBA"/>
</dbReference>
<evidence type="ECO:0000259" key="13">
    <source>
        <dbReference type="PROSITE" id="PS52004"/>
    </source>
</evidence>
<dbReference type="InterPro" id="IPR057326">
    <property type="entry name" value="KR_dom"/>
</dbReference>
<keyword evidence="4" id="KW-0489">Methyltransferase</keyword>
<dbReference type="PROSITE" id="PS52004">
    <property type="entry name" value="KS3_2"/>
    <property type="match status" value="1"/>
</dbReference>
<dbReference type="Pfam" id="PF00501">
    <property type="entry name" value="AMP-binding"/>
    <property type="match status" value="1"/>
</dbReference>
<dbReference type="Proteomes" id="UP001321749">
    <property type="component" value="Unassembled WGS sequence"/>
</dbReference>
<dbReference type="InterPro" id="IPR016035">
    <property type="entry name" value="Acyl_Trfase/lysoPLipase"/>
</dbReference>
<dbReference type="InterPro" id="IPR036736">
    <property type="entry name" value="ACP-like_sf"/>
</dbReference>
<dbReference type="Gene3D" id="3.40.50.720">
    <property type="entry name" value="NAD(P)-binding Rossmann-like Domain"/>
    <property type="match status" value="2"/>
</dbReference>
<dbReference type="FunFam" id="3.40.47.10:FF:000019">
    <property type="entry name" value="Polyketide synthase type I"/>
    <property type="match status" value="1"/>
</dbReference>
<organism evidence="15 16">
    <name type="scientific">Cladorrhinum samala</name>
    <dbReference type="NCBI Taxonomy" id="585594"/>
    <lineage>
        <taxon>Eukaryota</taxon>
        <taxon>Fungi</taxon>
        <taxon>Dikarya</taxon>
        <taxon>Ascomycota</taxon>
        <taxon>Pezizomycotina</taxon>
        <taxon>Sordariomycetes</taxon>
        <taxon>Sordariomycetidae</taxon>
        <taxon>Sordariales</taxon>
        <taxon>Podosporaceae</taxon>
        <taxon>Cladorrhinum</taxon>
    </lineage>
</organism>
<comment type="similarity">
    <text evidence="9">In the C-terminal section; belongs to the NRP synthetase family.</text>
</comment>
<dbReference type="GO" id="GO:0016874">
    <property type="term" value="F:ligase activity"/>
    <property type="evidence" value="ECO:0007669"/>
    <property type="project" value="UniProtKB-KW"/>
</dbReference>
<dbReference type="SMART" id="SM00826">
    <property type="entry name" value="PKS_DH"/>
    <property type="match status" value="1"/>
</dbReference>
<dbReference type="Gene3D" id="1.10.1200.10">
    <property type="entry name" value="ACP-like"/>
    <property type="match status" value="2"/>
</dbReference>
<dbReference type="Gene3D" id="3.40.50.12780">
    <property type="entry name" value="N-terminal domain of ligase-like"/>
    <property type="match status" value="1"/>
</dbReference>
<evidence type="ECO:0000256" key="4">
    <source>
        <dbReference type="ARBA" id="ARBA00022603"/>
    </source>
</evidence>
<dbReference type="Pfam" id="PF00550">
    <property type="entry name" value="PP-binding"/>
    <property type="match status" value="2"/>
</dbReference>
<feature type="region of interest" description="C-terminal hotdog fold" evidence="10">
    <location>
        <begin position="1121"/>
        <end position="1284"/>
    </location>
</feature>
<dbReference type="InterPro" id="IPR020841">
    <property type="entry name" value="PKS_Beta-ketoAc_synthase_dom"/>
</dbReference>
<reference evidence="15" key="2">
    <citation type="submission" date="2023-06" db="EMBL/GenBank/DDBJ databases">
        <authorList>
            <consortium name="Lawrence Berkeley National Laboratory"/>
            <person name="Mondo S.J."/>
            <person name="Hensen N."/>
            <person name="Bonometti L."/>
            <person name="Westerberg I."/>
            <person name="Brannstrom I.O."/>
            <person name="Guillou S."/>
            <person name="Cros-Aarteil S."/>
            <person name="Calhoun S."/>
            <person name="Haridas S."/>
            <person name="Kuo A."/>
            <person name="Pangilinan J."/>
            <person name="Riley R."/>
            <person name="Labutti K."/>
            <person name="Andreopoulos B."/>
            <person name="Lipzen A."/>
            <person name="Chen C."/>
            <person name="Yanf M."/>
            <person name="Daum C."/>
            <person name="Ng V."/>
            <person name="Clum A."/>
            <person name="Steindorff A."/>
            <person name="Ohm R."/>
            <person name="Martin F."/>
            <person name="Silar P."/>
            <person name="Natvig D."/>
            <person name="Lalanne C."/>
            <person name="Gautier V."/>
            <person name="Ament-Velasquez S.L."/>
            <person name="Kruys A."/>
            <person name="Hutchinson M.I."/>
            <person name="Powell A.J."/>
            <person name="Barry K."/>
            <person name="Miller A.N."/>
            <person name="Grigoriev I.V."/>
            <person name="Debuchy R."/>
            <person name="Gladieux P."/>
            <person name="Thoren M.H."/>
            <person name="Johannesson H."/>
        </authorList>
    </citation>
    <scope>NUCLEOTIDE SEQUENCE</scope>
    <source>
        <strain evidence="15">PSN324</strain>
    </source>
</reference>
<dbReference type="SMART" id="SM00823">
    <property type="entry name" value="PKS_PP"/>
    <property type="match status" value="2"/>
</dbReference>
<dbReference type="CDD" id="cd19532">
    <property type="entry name" value="C_PKS-NRPS"/>
    <property type="match status" value="1"/>
</dbReference>
<dbReference type="SUPFAM" id="SSF52151">
    <property type="entry name" value="FabD/lysophospholipase-like"/>
    <property type="match status" value="1"/>
</dbReference>
<accession>A0AAV9H8I9</accession>
<dbReference type="SUPFAM" id="SSF47336">
    <property type="entry name" value="ACP-like"/>
    <property type="match status" value="2"/>
</dbReference>
<dbReference type="InterPro" id="IPR042104">
    <property type="entry name" value="PKS_dehydratase_sf"/>
</dbReference>
<dbReference type="Pfam" id="PF16197">
    <property type="entry name" value="KAsynt_C_assoc"/>
    <property type="match status" value="1"/>
</dbReference>
<dbReference type="InterPro" id="IPR020807">
    <property type="entry name" value="PKS_DH"/>
</dbReference>
<keyword evidence="16" id="KW-1185">Reference proteome</keyword>
<dbReference type="Pfam" id="PF00668">
    <property type="entry name" value="Condensation"/>
    <property type="match status" value="1"/>
</dbReference>
<dbReference type="CDD" id="cd02440">
    <property type="entry name" value="AdoMet_MTases"/>
    <property type="match status" value="1"/>
</dbReference>
<dbReference type="PROSITE" id="PS00455">
    <property type="entry name" value="AMP_BINDING"/>
    <property type="match status" value="1"/>
</dbReference>
<reference evidence="15" key="1">
    <citation type="journal article" date="2023" name="Mol. Phylogenet. Evol.">
        <title>Genome-scale phylogeny and comparative genomics of the fungal order Sordariales.</title>
        <authorList>
            <person name="Hensen N."/>
            <person name="Bonometti L."/>
            <person name="Westerberg I."/>
            <person name="Brannstrom I.O."/>
            <person name="Guillou S."/>
            <person name="Cros-Aarteil S."/>
            <person name="Calhoun S."/>
            <person name="Haridas S."/>
            <person name="Kuo A."/>
            <person name="Mondo S."/>
            <person name="Pangilinan J."/>
            <person name="Riley R."/>
            <person name="LaButti K."/>
            <person name="Andreopoulos B."/>
            <person name="Lipzen A."/>
            <person name="Chen C."/>
            <person name="Yan M."/>
            <person name="Daum C."/>
            <person name="Ng V."/>
            <person name="Clum A."/>
            <person name="Steindorff A."/>
            <person name="Ohm R.A."/>
            <person name="Martin F."/>
            <person name="Silar P."/>
            <person name="Natvig D.O."/>
            <person name="Lalanne C."/>
            <person name="Gautier V."/>
            <person name="Ament-Velasquez S.L."/>
            <person name="Kruys A."/>
            <person name="Hutchinson M.I."/>
            <person name="Powell A.J."/>
            <person name="Barry K."/>
            <person name="Miller A.N."/>
            <person name="Grigoriev I.V."/>
            <person name="Debuchy R."/>
            <person name="Gladieux P."/>
            <person name="Hiltunen Thoren M."/>
            <person name="Johannesson H."/>
        </authorList>
    </citation>
    <scope>NUCLEOTIDE SEQUENCE</scope>
    <source>
        <strain evidence="15">PSN324</strain>
    </source>
</reference>
<gene>
    <name evidence="15" type="ORF">QBC42DRAFT_189570</name>
</gene>
<dbReference type="SMART" id="SM00825">
    <property type="entry name" value="PKS_KS"/>
    <property type="match status" value="1"/>
</dbReference>
<dbReference type="SMART" id="SM00827">
    <property type="entry name" value="PKS_AT"/>
    <property type="match status" value="1"/>
</dbReference>
<evidence type="ECO:0000256" key="10">
    <source>
        <dbReference type="PROSITE-ProRule" id="PRU01363"/>
    </source>
</evidence>
<evidence type="ECO:0000313" key="16">
    <source>
        <dbReference type="Proteomes" id="UP001321749"/>
    </source>
</evidence>
<evidence type="ECO:0000256" key="9">
    <source>
        <dbReference type="ARBA" id="ARBA00029443"/>
    </source>
</evidence>
<dbReference type="InterPro" id="IPR029063">
    <property type="entry name" value="SAM-dependent_MTases_sf"/>
</dbReference>
<dbReference type="SMART" id="SM00822">
    <property type="entry name" value="PKS_KR"/>
    <property type="match status" value="1"/>
</dbReference>
<dbReference type="NCBIfam" id="TIGR01733">
    <property type="entry name" value="AA-adenyl-dom"/>
    <property type="match status" value="1"/>
</dbReference>
<evidence type="ECO:0000259" key="14">
    <source>
        <dbReference type="PROSITE" id="PS52019"/>
    </source>
</evidence>
<dbReference type="Pfam" id="PF14765">
    <property type="entry name" value="PS-DH"/>
    <property type="match status" value="1"/>
</dbReference>
<evidence type="ECO:0000256" key="5">
    <source>
        <dbReference type="ARBA" id="ARBA00022679"/>
    </source>
</evidence>
<dbReference type="PROSITE" id="PS50075">
    <property type="entry name" value="CARRIER"/>
    <property type="match status" value="2"/>
</dbReference>
<protein>
    <submittedName>
        <fullName evidence="15">Uncharacterized protein</fullName>
    </submittedName>
</protein>